<proteinExistence type="predicted"/>
<evidence type="ECO:0000313" key="2">
    <source>
        <dbReference type="Proteomes" id="UP000768646"/>
    </source>
</evidence>
<evidence type="ECO:0000313" key="1">
    <source>
        <dbReference type="EMBL" id="KAG4305653.1"/>
    </source>
</evidence>
<keyword evidence="2" id="KW-1185">Reference proteome</keyword>
<dbReference type="EMBL" id="JABTEG010000003">
    <property type="protein sequence ID" value="KAG4305653.1"/>
    <property type="molecule type" value="Genomic_DNA"/>
</dbReference>
<name>A0ACB7CDJ6_9ASCO</name>
<sequence length="115" mass="13531">MKTKRKRKHVSNGRHRLYKTKRYQRGIDQIHRDISTPELKEALLSQKIDIDLPGLGKYYCIECSRYFESNDALVKHRIGKIHKKRVKLLKEVPYSQEEAEASVGIGIKYNTLYNV</sequence>
<accession>A0ACB7CDJ6</accession>
<organism evidence="1 2">
    <name type="scientific">Pneumocystis oryctolagi</name>
    <dbReference type="NCBI Taxonomy" id="42067"/>
    <lineage>
        <taxon>Eukaryota</taxon>
        <taxon>Fungi</taxon>
        <taxon>Dikarya</taxon>
        <taxon>Ascomycota</taxon>
        <taxon>Taphrinomycotina</taxon>
        <taxon>Pneumocystomycetes</taxon>
        <taxon>Pneumocystaceae</taxon>
        <taxon>Pneumocystis</taxon>
    </lineage>
</organism>
<gene>
    <name evidence="1" type="ORF">PORY_001209</name>
</gene>
<protein>
    <submittedName>
        <fullName evidence="1">Uncharacterized protein</fullName>
    </submittedName>
</protein>
<dbReference type="Proteomes" id="UP000768646">
    <property type="component" value="Unassembled WGS sequence"/>
</dbReference>
<comment type="caution">
    <text evidence="1">The sequence shown here is derived from an EMBL/GenBank/DDBJ whole genome shotgun (WGS) entry which is preliminary data.</text>
</comment>
<reference evidence="1 2" key="1">
    <citation type="journal article" date="2021" name="Commun. Biol.">
        <title>Genomic insights into the host specific adaptation of the Pneumocystis genus.</title>
        <authorList>
            <person name="Cisse O.H."/>
            <person name="Ma L."/>
            <person name="Dekker J.P."/>
            <person name="Khil P.P."/>
            <person name="Youn J.-H."/>
            <person name="Brenchley J.M."/>
            <person name="Blair R."/>
            <person name="Pahar B."/>
            <person name="Chabe M."/>
            <person name="Van Rompay K.K.A."/>
            <person name="Keesler R."/>
            <person name="Sukura A."/>
            <person name="Hirsch V."/>
            <person name="Kutty G."/>
            <person name="Liu Y."/>
            <person name="Peng L."/>
            <person name="Chen J."/>
            <person name="Song J."/>
            <person name="Weissenbacher-Lang C."/>
            <person name="Xu J."/>
            <person name="Upham N.S."/>
            <person name="Stajich J.E."/>
            <person name="Cuomo C.A."/>
            <person name="Cushion M.T."/>
            <person name="Kovacs J.A."/>
        </authorList>
    </citation>
    <scope>NUCLEOTIDE SEQUENCE [LARGE SCALE GENOMIC DNA]</scope>
    <source>
        <strain evidence="1 2">RABM</strain>
    </source>
</reference>